<dbReference type="PANTHER" id="PTHR33223:SF10">
    <property type="entry name" value="AMINOTRANSFERASE-LIKE PLANT MOBILE DOMAIN-CONTAINING PROTEIN"/>
    <property type="match status" value="1"/>
</dbReference>
<dbReference type="InterPro" id="IPR005162">
    <property type="entry name" value="Retrotrans_gag_dom"/>
</dbReference>
<evidence type="ECO:0000259" key="2">
    <source>
        <dbReference type="Pfam" id="PF03732"/>
    </source>
</evidence>
<dbReference type="AlphaFoldDB" id="A0AAV3QW90"/>
<accession>A0AAV3QW90</accession>
<reference evidence="3 4" key="1">
    <citation type="submission" date="2024-01" db="EMBL/GenBank/DDBJ databases">
        <title>The complete chloroplast genome sequence of Lithospermum erythrorhizon: insights into the phylogenetic relationship among Boraginaceae species and the maternal lineages of purple gromwells.</title>
        <authorList>
            <person name="Okada T."/>
            <person name="Watanabe K."/>
        </authorList>
    </citation>
    <scope>NUCLEOTIDE SEQUENCE [LARGE SCALE GENOMIC DNA]</scope>
</reference>
<sequence length="264" mass="30149">MSGENQQHHAPATPLPNFQGGQCNPLSADIETIIQERLHQERKSWEVKRAAQDHPLSSHAGNLSHQGHSHYTDNGDSYRDTEEKNPTFVTPIPHQRVNVQAPLVHNDPIGVAMKKQLDNFKKFMEIAFPASIAPVAPTTKMPFSDRLDAFWLPPGFKLPQLELLTGSARDWYMKLPLKTIDTYQQTADAFVAKFGTTIQKRQDERILMEIQQGENESLRAYHSRCNNLLLNILMVDDKVAYMVFFKDLRYSKMKKALLIRTPLT</sequence>
<comment type="caution">
    <text evidence="3">The sequence shown here is derived from an EMBL/GenBank/DDBJ whole genome shotgun (WGS) entry which is preliminary data.</text>
</comment>
<feature type="domain" description="Retrotransposon gag" evidence="2">
    <location>
        <begin position="163"/>
        <end position="246"/>
    </location>
</feature>
<feature type="compositionally biased region" description="Basic and acidic residues" evidence="1">
    <location>
        <begin position="70"/>
        <end position="83"/>
    </location>
</feature>
<keyword evidence="4" id="KW-1185">Reference proteome</keyword>
<evidence type="ECO:0000313" key="3">
    <source>
        <dbReference type="EMBL" id="GAA0167918.1"/>
    </source>
</evidence>
<dbReference type="PANTHER" id="PTHR33223">
    <property type="entry name" value="CCHC-TYPE DOMAIN-CONTAINING PROTEIN"/>
    <property type="match status" value="1"/>
</dbReference>
<dbReference type="Pfam" id="PF03732">
    <property type="entry name" value="Retrotrans_gag"/>
    <property type="match status" value="1"/>
</dbReference>
<feature type="region of interest" description="Disordered" evidence="1">
    <location>
        <begin position="44"/>
        <end position="83"/>
    </location>
</feature>
<organism evidence="3 4">
    <name type="scientific">Lithospermum erythrorhizon</name>
    <name type="common">Purple gromwell</name>
    <name type="synonym">Lithospermum officinale var. erythrorhizon</name>
    <dbReference type="NCBI Taxonomy" id="34254"/>
    <lineage>
        <taxon>Eukaryota</taxon>
        <taxon>Viridiplantae</taxon>
        <taxon>Streptophyta</taxon>
        <taxon>Embryophyta</taxon>
        <taxon>Tracheophyta</taxon>
        <taxon>Spermatophyta</taxon>
        <taxon>Magnoliopsida</taxon>
        <taxon>eudicotyledons</taxon>
        <taxon>Gunneridae</taxon>
        <taxon>Pentapetalae</taxon>
        <taxon>asterids</taxon>
        <taxon>lamiids</taxon>
        <taxon>Boraginales</taxon>
        <taxon>Boraginaceae</taxon>
        <taxon>Boraginoideae</taxon>
        <taxon>Lithospermeae</taxon>
        <taxon>Lithospermum</taxon>
    </lineage>
</organism>
<dbReference type="Proteomes" id="UP001454036">
    <property type="component" value="Unassembled WGS sequence"/>
</dbReference>
<evidence type="ECO:0000256" key="1">
    <source>
        <dbReference type="SAM" id="MobiDB-lite"/>
    </source>
</evidence>
<dbReference type="EMBL" id="BAABME010006273">
    <property type="protein sequence ID" value="GAA0167918.1"/>
    <property type="molecule type" value="Genomic_DNA"/>
</dbReference>
<evidence type="ECO:0000313" key="4">
    <source>
        <dbReference type="Proteomes" id="UP001454036"/>
    </source>
</evidence>
<name>A0AAV3QW90_LITER</name>
<protein>
    <recommendedName>
        <fullName evidence="2">Retrotransposon gag domain-containing protein</fullName>
    </recommendedName>
</protein>
<proteinExistence type="predicted"/>
<feature type="region of interest" description="Disordered" evidence="1">
    <location>
        <begin position="1"/>
        <end position="24"/>
    </location>
</feature>
<gene>
    <name evidence="3" type="ORF">LIER_22752</name>
</gene>